<evidence type="ECO:0000256" key="1">
    <source>
        <dbReference type="SAM" id="Phobius"/>
    </source>
</evidence>
<keyword evidence="1" id="KW-0812">Transmembrane</keyword>
<keyword evidence="1" id="KW-1133">Transmembrane helix</keyword>
<name>A0ABS5RTB7_9HYPH</name>
<feature type="transmembrane region" description="Helical" evidence="1">
    <location>
        <begin position="71"/>
        <end position="89"/>
    </location>
</feature>
<sequence>MSAASKAFASTIRDYDPSGKTAHGRMNKTTAFSPSTLRAERRTTTIVNIGTFEGHRKRLEANRADPVASTLQNMLACCVAIGIIAFALFS</sequence>
<dbReference type="Proteomes" id="UP001297272">
    <property type="component" value="Unassembled WGS sequence"/>
</dbReference>
<keyword evidence="3" id="KW-1185">Reference proteome</keyword>
<proteinExistence type="predicted"/>
<keyword evidence="1" id="KW-0472">Membrane</keyword>
<comment type="caution">
    <text evidence="2">The sequence shown here is derived from an EMBL/GenBank/DDBJ whole genome shotgun (WGS) entry which is preliminary data.</text>
</comment>
<evidence type="ECO:0000313" key="3">
    <source>
        <dbReference type="Proteomes" id="UP001297272"/>
    </source>
</evidence>
<accession>A0ABS5RTB7</accession>
<reference evidence="2 3" key="1">
    <citation type="submission" date="2021-03" db="EMBL/GenBank/DDBJ databases">
        <title>Tianweitania aestuarii sp. nov., isolated from a tidal flat.</title>
        <authorList>
            <person name="Park S."/>
            <person name="Yoon J.-H."/>
        </authorList>
    </citation>
    <scope>NUCLEOTIDE SEQUENCE [LARGE SCALE GENOMIC DNA]</scope>
    <source>
        <strain evidence="2 3">BSSL-BM11</strain>
    </source>
</reference>
<gene>
    <name evidence="2" type="ORF">JYU29_05810</name>
</gene>
<evidence type="ECO:0000313" key="2">
    <source>
        <dbReference type="EMBL" id="MBS9720202.1"/>
    </source>
</evidence>
<dbReference type="RefSeq" id="WP_213983755.1">
    <property type="nucleotide sequence ID" value="NZ_JAFMNX010000001.1"/>
</dbReference>
<dbReference type="EMBL" id="JAFMNX010000001">
    <property type="protein sequence ID" value="MBS9720202.1"/>
    <property type="molecule type" value="Genomic_DNA"/>
</dbReference>
<organism evidence="2 3">
    <name type="scientific">Tianweitania aestuarii</name>
    <dbReference type="NCBI Taxonomy" id="2814886"/>
    <lineage>
        <taxon>Bacteria</taxon>
        <taxon>Pseudomonadati</taxon>
        <taxon>Pseudomonadota</taxon>
        <taxon>Alphaproteobacteria</taxon>
        <taxon>Hyphomicrobiales</taxon>
        <taxon>Phyllobacteriaceae</taxon>
        <taxon>Tianweitania</taxon>
    </lineage>
</organism>
<protein>
    <submittedName>
        <fullName evidence="2">Uncharacterized protein</fullName>
    </submittedName>
</protein>